<keyword evidence="13" id="KW-1185">Reference proteome</keyword>
<evidence type="ECO:0000256" key="7">
    <source>
        <dbReference type="ARBA" id="ARBA00025705"/>
    </source>
</evidence>
<dbReference type="InterPro" id="IPR029479">
    <property type="entry name" value="Nitroreductase"/>
</dbReference>
<keyword evidence="5" id="KW-0949">S-adenosyl-L-methionine</keyword>
<dbReference type="NCBIfam" id="TIGR01469">
    <property type="entry name" value="cobA_cysG_Cterm"/>
    <property type="match status" value="1"/>
</dbReference>
<comment type="pathway">
    <text evidence="7">Porphyrin-containing compound metabolism; siroheme biosynthesis; precorrin-2 from uroporphyrinogen III: step 1/1.</text>
</comment>
<dbReference type="eggNOG" id="COG0007">
    <property type="taxonomic scope" value="Bacteria"/>
</dbReference>
<evidence type="ECO:0000259" key="9">
    <source>
        <dbReference type="Pfam" id="PF00590"/>
    </source>
</evidence>
<evidence type="ECO:0000256" key="1">
    <source>
        <dbReference type="ARBA" id="ARBA00005879"/>
    </source>
</evidence>
<evidence type="ECO:0000313" key="13">
    <source>
        <dbReference type="Proteomes" id="UP000000366"/>
    </source>
</evidence>
<dbReference type="EC" id="2.1.1.107" evidence="2"/>
<dbReference type="PANTHER" id="PTHR45790">
    <property type="entry name" value="SIROHEME SYNTHASE-RELATED"/>
    <property type="match status" value="1"/>
</dbReference>
<dbReference type="GO" id="GO:0016491">
    <property type="term" value="F:oxidoreductase activity"/>
    <property type="evidence" value="ECO:0007669"/>
    <property type="project" value="UniProtKB-KW"/>
</dbReference>
<dbReference type="NCBIfam" id="NF004790">
    <property type="entry name" value="PRK06136.1"/>
    <property type="match status" value="1"/>
</dbReference>
<evidence type="ECO:0000256" key="2">
    <source>
        <dbReference type="ARBA" id="ARBA00012162"/>
    </source>
</evidence>
<accession>A2SNT6</accession>
<evidence type="ECO:0000259" key="10">
    <source>
        <dbReference type="Pfam" id="PF00881"/>
    </source>
</evidence>
<dbReference type="GO" id="GO:0004851">
    <property type="term" value="F:uroporphyrin-III C-methyltransferase activity"/>
    <property type="evidence" value="ECO:0007669"/>
    <property type="project" value="UniProtKB-EC"/>
</dbReference>
<keyword evidence="11" id="KW-0560">Oxidoreductase</keyword>
<sequence>MSNEPSFAAGTVCIVGAGPGAADLLTLRALRRLQQAEVMVHDRLIAPEVLALAPPQALRVYVGKASGDHAVPQAGIHALLVEHARAGRRVVRLKGGDPFVFGRGGEEALALQAAGIACEVVPGVTAAGGCAAAAGIPLTHRDLVSSCVFLPGHLAEGEGAHGRTLDWAALARPGQTRVFYMGVQRLPQIAQRLIAHGLAPETPAAIVRDGTRATQSVLATGLAALAQAAPAYGPQPGLLIIGETVSLSPDYRPTVAPQPELRRTMHFDANERDAVYRVIAARRDMRHFAGGTALAPAVLERLLCAAHQAPSVGLMQPWRFIRVANPALRESLAAQVAAERERTAQALGERAEEFLRLKVEGLRECAELLALVLAPDDGTVFGRRTLPREMALCSVGAAAQNLWLAARAENLGLGWVSMFEPAAVAALLGLPEGALPLGLLCLGPVDAFYDEPMLQAEHWRQGQPLGDMVFEDTWGRSADKP</sequence>
<dbReference type="InterPro" id="IPR035996">
    <property type="entry name" value="4pyrrol_Methylase_sf"/>
</dbReference>
<dbReference type="KEGG" id="mpt:Mpe_B0487"/>
<dbReference type="SUPFAM" id="SSF53790">
    <property type="entry name" value="Tetrapyrrole methylase"/>
    <property type="match status" value="1"/>
</dbReference>
<evidence type="ECO:0000256" key="6">
    <source>
        <dbReference type="ARBA" id="ARBA00023244"/>
    </source>
</evidence>
<comment type="similarity">
    <text evidence="1 8">Belongs to the precorrin methyltransferase family.</text>
</comment>
<dbReference type="InterPro" id="IPR012825">
    <property type="entry name" value="BluB"/>
</dbReference>
<dbReference type="InterPro" id="IPR050161">
    <property type="entry name" value="Siro_Cobalamin_biosynth"/>
</dbReference>
<dbReference type="InterPro" id="IPR014777">
    <property type="entry name" value="4pyrrole_Mease_sub1"/>
</dbReference>
<keyword evidence="6" id="KW-0627">Porphyrin biosynthesis</keyword>
<dbReference type="GO" id="GO:0032259">
    <property type="term" value="P:methylation"/>
    <property type="evidence" value="ECO:0007669"/>
    <property type="project" value="UniProtKB-KW"/>
</dbReference>
<gene>
    <name evidence="11" type="primary">cysG</name>
    <name evidence="11" type="ordered locus">Mpe_B0452</name>
    <name evidence="12" type="ordered locus">Mpe_B0487</name>
</gene>
<dbReference type="CDD" id="cd11642">
    <property type="entry name" value="SUMT"/>
    <property type="match status" value="1"/>
</dbReference>
<organism evidence="11 13">
    <name type="scientific">Methylibium petroleiphilum (strain ATCC BAA-1232 / LMG 22953 / PM1)</name>
    <dbReference type="NCBI Taxonomy" id="420662"/>
    <lineage>
        <taxon>Bacteria</taxon>
        <taxon>Pseudomonadati</taxon>
        <taxon>Pseudomonadota</taxon>
        <taxon>Betaproteobacteria</taxon>
        <taxon>Burkholderiales</taxon>
        <taxon>Sphaerotilaceae</taxon>
        <taxon>Methylibium</taxon>
    </lineage>
</organism>
<dbReference type="EMBL" id="CP000556">
    <property type="protein sequence ID" value="ABM97259.1"/>
    <property type="molecule type" value="Genomic_DNA"/>
</dbReference>
<dbReference type="Gene3D" id="3.30.950.10">
    <property type="entry name" value="Methyltransferase, Cobalt-precorrin-4 Transmethylase, Domain 2"/>
    <property type="match status" value="1"/>
</dbReference>
<dbReference type="SUPFAM" id="SSF55469">
    <property type="entry name" value="FMN-dependent nitroreductase-like"/>
    <property type="match status" value="1"/>
</dbReference>
<keyword evidence="11" id="KW-0614">Plasmid</keyword>
<reference evidence="11 13" key="1">
    <citation type="journal article" date="2007" name="J. Bacteriol.">
        <title>Whole-genome analysis of the methyl tert-butyl ether-degrading beta-proteobacterium Methylibium petroleiphilum PM1.</title>
        <authorList>
            <person name="Kane S.R."/>
            <person name="Chakicherla A.Y."/>
            <person name="Chain P.S.G."/>
            <person name="Schmidt R."/>
            <person name="Shin M.W."/>
            <person name="Legler T.C."/>
            <person name="Scow K.M."/>
            <person name="Larimer F.W."/>
            <person name="Lucas S.M."/>
            <person name="Richardson P.M."/>
            <person name="Hristova K.R."/>
        </authorList>
    </citation>
    <scope>NUCLEOTIDE SEQUENCE [LARGE SCALE GENOMIC DNA]</scope>
    <source>
        <strain evidence="13">ATCC BAA-1232 / LMG 22953 / PM1</strain>
        <plasmid evidence="11">PM1</plasmid>
        <plasmid evidence="11 13">RPME01</plasmid>
    </source>
</reference>
<evidence type="ECO:0000256" key="4">
    <source>
        <dbReference type="ARBA" id="ARBA00022679"/>
    </source>
</evidence>
<proteinExistence type="inferred from homology"/>
<dbReference type="PANTHER" id="PTHR45790:SF1">
    <property type="entry name" value="SIROHEME SYNTHASE"/>
    <property type="match status" value="1"/>
</dbReference>
<evidence type="ECO:0000256" key="5">
    <source>
        <dbReference type="ARBA" id="ARBA00022691"/>
    </source>
</evidence>
<evidence type="ECO:0000313" key="12">
    <source>
        <dbReference type="EMBL" id="ABM97259.1"/>
    </source>
</evidence>
<evidence type="ECO:0000256" key="8">
    <source>
        <dbReference type="RuleBase" id="RU003960"/>
    </source>
</evidence>
<reference evidence="11" key="2">
    <citation type="submission" date="2007-01" db="EMBL/GenBank/DDBJ databases">
        <authorList>
            <person name="Copeland A."/>
            <person name="Lucas S."/>
            <person name="Lapidus A."/>
            <person name="Barry K."/>
            <person name="Detter J.C."/>
            <person name="Glavina del Rio T."/>
            <person name="Hammon N."/>
            <person name="Dalin E."/>
            <person name="Tice H."/>
            <person name="Pitluck S."/>
            <person name="Chain P."/>
            <person name="Malfatti S."/>
            <person name="Shin M."/>
            <person name="Vergez L."/>
            <person name="Schmutz J."/>
            <person name="Larimer F."/>
            <person name="Land M."/>
            <person name="Hauser L."/>
            <person name="Richardson P."/>
        </authorList>
    </citation>
    <scope>NUCLEOTIDE SEQUENCE</scope>
    <source>
        <strain evidence="11">PM1</strain>
        <plasmid evidence="11">RPME01</plasmid>
    </source>
</reference>
<dbReference type="InterPro" id="IPR000415">
    <property type="entry name" value="Nitroreductase-like"/>
</dbReference>
<dbReference type="HOGENOM" id="CLU_044702_0_0_4"/>
<dbReference type="GO" id="GO:0019354">
    <property type="term" value="P:siroheme biosynthetic process"/>
    <property type="evidence" value="ECO:0007669"/>
    <property type="project" value="UniProtKB-UniPathway"/>
</dbReference>
<dbReference type="InterPro" id="IPR003043">
    <property type="entry name" value="Uropor_MeTrfase_CS"/>
</dbReference>
<dbReference type="NCBIfam" id="TIGR02476">
    <property type="entry name" value="BluB"/>
    <property type="match status" value="1"/>
</dbReference>
<evidence type="ECO:0000256" key="3">
    <source>
        <dbReference type="ARBA" id="ARBA00022603"/>
    </source>
</evidence>
<feature type="domain" description="Nitroreductase" evidence="10">
    <location>
        <begin position="279"/>
        <end position="443"/>
    </location>
</feature>
<dbReference type="KEGG" id="mpt:Mpe_B0452"/>
<dbReference type="PROSITE" id="PS00840">
    <property type="entry name" value="SUMT_2"/>
    <property type="match status" value="1"/>
</dbReference>
<dbReference type="Pfam" id="PF00881">
    <property type="entry name" value="Nitroreductase"/>
    <property type="match status" value="1"/>
</dbReference>
<keyword evidence="4 8" id="KW-0808">Transferase</keyword>
<dbReference type="FunFam" id="3.40.1010.10:FF:000001">
    <property type="entry name" value="Siroheme synthase"/>
    <property type="match status" value="1"/>
</dbReference>
<dbReference type="UniPathway" id="UPA00262">
    <property type="reaction ID" value="UER00211"/>
</dbReference>
<dbReference type="InterPro" id="IPR014776">
    <property type="entry name" value="4pyrrole_Mease_sub2"/>
</dbReference>
<dbReference type="InterPro" id="IPR000878">
    <property type="entry name" value="4pyrrol_Mease"/>
</dbReference>
<dbReference type="Pfam" id="PF00590">
    <property type="entry name" value="TP_methylase"/>
    <property type="match status" value="1"/>
</dbReference>
<dbReference type="RefSeq" id="WP_011831813.1">
    <property type="nucleotide sequence ID" value="NC_008826.1"/>
</dbReference>
<protein>
    <recommendedName>
        <fullName evidence="2">uroporphyrinogen-III C-methyltransferase</fullName>
        <ecNumber evidence="2">2.1.1.107</ecNumber>
    </recommendedName>
</protein>
<dbReference type="eggNOG" id="COG0778">
    <property type="taxonomic scope" value="Bacteria"/>
</dbReference>
<dbReference type="Gene3D" id="3.40.109.10">
    <property type="entry name" value="NADH Oxidase"/>
    <property type="match status" value="1"/>
</dbReference>
<dbReference type="Proteomes" id="UP000000366">
    <property type="component" value="Plasmid RPME01"/>
</dbReference>
<dbReference type="PROSITE" id="PS00839">
    <property type="entry name" value="SUMT_1"/>
    <property type="match status" value="1"/>
</dbReference>
<dbReference type="Gene3D" id="3.40.1010.10">
    <property type="entry name" value="Cobalt-precorrin-4 Transmethylase, Domain 1"/>
    <property type="match status" value="1"/>
</dbReference>
<dbReference type="AlphaFoldDB" id="A2SNT6"/>
<feature type="domain" description="Tetrapyrrole methylase" evidence="9">
    <location>
        <begin position="12"/>
        <end position="225"/>
    </location>
</feature>
<keyword evidence="3 8" id="KW-0489">Methyltransferase</keyword>
<dbReference type="EMBL" id="CP000556">
    <property type="protein sequence ID" value="ABM97225.1"/>
    <property type="molecule type" value="Genomic_DNA"/>
</dbReference>
<name>A2SNT6_METPP</name>
<dbReference type="InterPro" id="IPR006366">
    <property type="entry name" value="CobA/CysG_C"/>
</dbReference>
<geneLocation type="plasmid" evidence="11 13">
    <name>RPME01</name>
</geneLocation>
<evidence type="ECO:0000313" key="11">
    <source>
        <dbReference type="EMBL" id="ABM97225.1"/>
    </source>
</evidence>